<evidence type="ECO:0000313" key="2">
    <source>
        <dbReference type="EMBL" id="CAI9722894.1"/>
    </source>
</evidence>
<feature type="compositionally biased region" description="Basic and acidic residues" evidence="1">
    <location>
        <begin position="59"/>
        <end position="80"/>
    </location>
</feature>
<protein>
    <submittedName>
        <fullName evidence="2">Uncharacterized protein</fullName>
    </submittedName>
</protein>
<feature type="compositionally biased region" description="Basic and acidic residues" evidence="1">
    <location>
        <begin position="238"/>
        <end position="250"/>
    </location>
</feature>
<proteinExistence type="predicted"/>
<keyword evidence="3" id="KW-1185">Reference proteome</keyword>
<feature type="compositionally biased region" description="Basic and acidic residues" evidence="1">
    <location>
        <begin position="156"/>
        <end position="182"/>
    </location>
</feature>
<gene>
    <name evidence="2" type="ORF">OCTVUL_1B009554</name>
</gene>
<feature type="compositionally biased region" description="Basic and acidic residues" evidence="1">
    <location>
        <begin position="119"/>
        <end position="130"/>
    </location>
</feature>
<evidence type="ECO:0000313" key="3">
    <source>
        <dbReference type="Proteomes" id="UP001162480"/>
    </source>
</evidence>
<feature type="region of interest" description="Disordered" evidence="1">
    <location>
        <begin position="205"/>
        <end position="250"/>
    </location>
</feature>
<name>A0AA36AW97_OCTVU</name>
<accession>A0AA36AW97</accession>
<sequence>MCRQRSKYGLPTKIKECADRDQRAGCRQTGFKPVSNRIQRRFNQRSNRSCQTIRSNWFKPDRTGADRDQTRVPKPKDQRRCRYKPRSKKRLPTEIKPDQTEMQTGSSLIKLRSKTLPTKIKDGTDRDQRRCPQRSKTGAYKDQRRCRQRSKTVPTEIKDGADRDQRSVPTKIKDGADKDQRRCRQRSKTVPTEIKECADKEIKDSADRDQRVCRQRSKTVPTEIKDGCRQRSKTVPTEIKDGADRDQRRF</sequence>
<dbReference type="EMBL" id="OX597818">
    <property type="protein sequence ID" value="CAI9722894.1"/>
    <property type="molecule type" value="Genomic_DNA"/>
</dbReference>
<reference evidence="2" key="1">
    <citation type="submission" date="2023-08" db="EMBL/GenBank/DDBJ databases">
        <authorList>
            <person name="Alioto T."/>
            <person name="Alioto T."/>
            <person name="Gomez Garrido J."/>
        </authorList>
    </citation>
    <scope>NUCLEOTIDE SEQUENCE</scope>
</reference>
<evidence type="ECO:0000256" key="1">
    <source>
        <dbReference type="SAM" id="MobiDB-lite"/>
    </source>
</evidence>
<feature type="compositionally biased region" description="Basic residues" evidence="1">
    <location>
        <begin position="81"/>
        <end position="90"/>
    </location>
</feature>
<organism evidence="2 3">
    <name type="scientific">Octopus vulgaris</name>
    <name type="common">Common octopus</name>
    <dbReference type="NCBI Taxonomy" id="6645"/>
    <lineage>
        <taxon>Eukaryota</taxon>
        <taxon>Metazoa</taxon>
        <taxon>Spiralia</taxon>
        <taxon>Lophotrochozoa</taxon>
        <taxon>Mollusca</taxon>
        <taxon>Cephalopoda</taxon>
        <taxon>Coleoidea</taxon>
        <taxon>Octopodiformes</taxon>
        <taxon>Octopoda</taxon>
        <taxon>Incirrata</taxon>
        <taxon>Octopodidae</taxon>
        <taxon>Octopus</taxon>
    </lineage>
</organism>
<dbReference type="Proteomes" id="UP001162480">
    <property type="component" value="Chromosome 5"/>
</dbReference>
<feature type="region of interest" description="Disordered" evidence="1">
    <location>
        <begin position="58"/>
        <end position="191"/>
    </location>
</feature>
<dbReference type="AlphaFoldDB" id="A0AA36AW97"/>